<dbReference type="Proteomes" id="UP000320404">
    <property type="component" value="Unassembled WGS sequence"/>
</dbReference>
<organism evidence="2 3">
    <name type="scientific">OM182 bacterium</name>
    <dbReference type="NCBI Taxonomy" id="2510334"/>
    <lineage>
        <taxon>Bacteria</taxon>
        <taxon>Pseudomonadati</taxon>
        <taxon>Pseudomonadota</taxon>
        <taxon>Gammaproteobacteria</taxon>
        <taxon>OMG group</taxon>
        <taxon>OM182 clade</taxon>
    </lineage>
</organism>
<accession>A0A520RWV1</accession>
<evidence type="ECO:0000313" key="2">
    <source>
        <dbReference type="EMBL" id="RZO74641.1"/>
    </source>
</evidence>
<evidence type="ECO:0000313" key="3">
    <source>
        <dbReference type="Proteomes" id="UP000320404"/>
    </source>
</evidence>
<proteinExistence type="predicted"/>
<keyword evidence="1" id="KW-0812">Transmembrane</keyword>
<comment type="caution">
    <text evidence="2">The sequence shown here is derived from an EMBL/GenBank/DDBJ whole genome shotgun (WGS) entry which is preliminary data.</text>
</comment>
<dbReference type="EMBL" id="SHAH01000091">
    <property type="protein sequence ID" value="RZO74641.1"/>
    <property type="molecule type" value="Genomic_DNA"/>
</dbReference>
<feature type="transmembrane region" description="Helical" evidence="1">
    <location>
        <begin position="12"/>
        <end position="29"/>
    </location>
</feature>
<protein>
    <submittedName>
        <fullName evidence="2">Uncharacterized protein</fullName>
    </submittedName>
</protein>
<gene>
    <name evidence="2" type="ORF">EVA69_05610</name>
</gene>
<feature type="transmembrane region" description="Helical" evidence="1">
    <location>
        <begin position="35"/>
        <end position="54"/>
    </location>
</feature>
<keyword evidence="1" id="KW-1133">Transmembrane helix</keyword>
<name>A0A520RWV1_9GAMM</name>
<keyword evidence="1" id="KW-0472">Membrane</keyword>
<dbReference type="AlphaFoldDB" id="A0A520RWV1"/>
<evidence type="ECO:0000256" key="1">
    <source>
        <dbReference type="SAM" id="Phobius"/>
    </source>
</evidence>
<sequence>MSKRSKKQSAQGTYALCITIGLMTGLGFGPYVGSVLLSILGGGLLGYGAGYWFTHLKSKKSR</sequence>
<reference evidence="2 3" key="1">
    <citation type="submission" date="2019-02" db="EMBL/GenBank/DDBJ databases">
        <title>Prokaryotic population dynamics and viral predation in marine succession experiment using metagenomics: the confinement effect.</title>
        <authorList>
            <person name="Haro-Moreno J.M."/>
            <person name="Rodriguez-Valera F."/>
            <person name="Lopez-Perez M."/>
        </authorList>
    </citation>
    <scope>NUCLEOTIDE SEQUENCE [LARGE SCALE GENOMIC DNA]</scope>
    <source>
        <strain evidence="2">MED-G158</strain>
    </source>
</reference>